<accession>A0ABY7LZS7</accession>
<dbReference type="Proteomes" id="UP001211005">
    <property type="component" value="Plasmid unnamed2"/>
</dbReference>
<organism evidence="1 2">
    <name type="scientific">Hymenobacter canadensis</name>
    <dbReference type="NCBI Taxonomy" id="2999067"/>
    <lineage>
        <taxon>Bacteria</taxon>
        <taxon>Pseudomonadati</taxon>
        <taxon>Bacteroidota</taxon>
        <taxon>Cytophagia</taxon>
        <taxon>Cytophagales</taxon>
        <taxon>Hymenobacteraceae</taxon>
        <taxon>Hymenobacter</taxon>
    </lineage>
</organism>
<dbReference type="EMBL" id="CP114769">
    <property type="protein sequence ID" value="WBA44250.1"/>
    <property type="molecule type" value="Genomic_DNA"/>
</dbReference>
<name>A0ABY7LZS7_9BACT</name>
<dbReference type="RefSeq" id="WP_269562273.1">
    <property type="nucleotide sequence ID" value="NZ_CP114769.1"/>
</dbReference>
<protein>
    <submittedName>
        <fullName evidence="1">Uncharacterized protein</fullName>
    </submittedName>
</protein>
<keyword evidence="1" id="KW-0614">Plasmid</keyword>
<gene>
    <name evidence="1" type="ORF">O3303_21480</name>
</gene>
<evidence type="ECO:0000313" key="2">
    <source>
        <dbReference type="Proteomes" id="UP001211005"/>
    </source>
</evidence>
<reference evidence="1 2" key="1">
    <citation type="submission" date="2022-12" db="EMBL/GenBank/DDBJ databases">
        <title>Hymenobacter canadensis sp. nov. isolated from lake water of the Cambridge Bay, Canada.</title>
        <authorList>
            <person name="Kim W.H."/>
            <person name="Lee Y.M."/>
        </authorList>
    </citation>
    <scope>NUCLEOTIDE SEQUENCE [LARGE SCALE GENOMIC DNA]</scope>
    <source>
        <strain evidence="1 2">PAMC 29467</strain>
        <plasmid evidence="1 2">unnamed2</plasmid>
    </source>
</reference>
<keyword evidence="2" id="KW-1185">Reference proteome</keyword>
<geneLocation type="plasmid" evidence="1 2">
    <name>unnamed2</name>
</geneLocation>
<evidence type="ECO:0000313" key="1">
    <source>
        <dbReference type="EMBL" id="WBA44250.1"/>
    </source>
</evidence>
<proteinExistence type="predicted"/>
<sequence length="181" mass="20346">MSTRGHSFYFFLTPAEQVAVLESFEAHHNRSYYCTGTSTVPNVPAISSLVAESLRHLAIGDWIHSPDYLLTHPDEGIVVREISLRKGGYAYPVDQLLNPELARFKPSGQFGEAVLVAGFVTTFSRVSYSGLLFRALVKLIKQRSRRIGMFWVGPEAEEKLRLGWRLVTNASSPREYDLALE</sequence>